<evidence type="ECO:0000313" key="2">
    <source>
        <dbReference type="EMBL" id="SFC38063.1"/>
    </source>
</evidence>
<keyword evidence="1" id="KW-1133">Transmembrane helix</keyword>
<sequence length="541" mass="57778">MKRRDAALLGAFLVLVWAGLSAVLLAKGGIYIAKHDGDTVHLFDIVLREAAGEWPHLDFMTPLGYLATAPIALFVALGFPAGMAFLLGQVLVGAILLLPVWWVGVSRLQTAWAMVLGAICTVLALAMVHGEPEPLLSVSMHYNRWAWALAFPAIATAILEPVNRRSQVADGLVIGLAVMALALIKVTYVVAFAPTILVALLLRRAWMTIGVACLAALAGVAVLTLAAGPAFWPAYLEDLLTVATSESRRRPGHKLTGVVAAPAYLGGSFAAVISVILLRQAGRAREGLLLLLLLPGFFYVTYQNYGNDPQWLYLLAVLLFALRPPAGTVNAMGWDMRQAVSLAGASVLMLGLPSALNLTFSPFRHLAVDVSNHDALSETLADVFVKAETTVQAWGMVELPFAREEAPDGGEDAEIAILNGEILPNCEVLSGLRVAYAGIAKDLEAAGYRGAAIYKADLLSGLWLFGDFKRLKGAAPWLYDGLPGIDAADYVVVPLCPVYSKSRAGVLKHLAEEGYGLTEVRRTPNYVLLELQAPAAAPSER</sequence>
<dbReference type="Proteomes" id="UP000198728">
    <property type="component" value="Unassembled WGS sequence"/>
</dbReference>
<evidence type="ECO:0000256" key="1">
    <source>
        <dbReference type="SAM" id="Phobius"/>
    </source>
</evidence>
<keyword evidence="1" id="KW-0472">Membrane</keyword>
<name>A0A1I1IWI1_9RHOB</name>
<feature type="transmembrane region" description="Helical" evidence="1">
    <location>
        <begin position="171"/>
        <end position="202"/>
    </location>
</feature>
<feature type="transmembrane region" description="Helical" evidence="1">
    <location>
        <begin position="209"/>
        <end position="235"/>
    </location>
</feature>
<reference evidence="2 3" key="1">
    <citation type="submission" date="2016-10" db="EMBL/GenBank/DDBJ databases">
        <authorList>
            <person name="de Groot N.N."/>
        </authorList>
    </citation>
    <scope>NUCLEOTIDE SEQUENCE [LARGE SCALE GENOMIC DNA]</scope>
    <source>
        <strain evidence="2 3">DSM 19548</strain>
    </source>
</reference>
<evidence type="ECO:0000313" key="3">
    <source>
        <dbReference type="Proteomes" id="UP000198728"/>
    </source>
</evidence>
<feature type="transmembrane region" description="Helical" evidence="1">
    <location>
        <begin position="287"/>
        <end position="305"/>
    </location>
</feature>
<feature type="transmembrane region" description="Helical" evidence="1">
    <location>
        <begin position="311"/>
        <end position="332"/>
    </location>
</feature>
<feature type="transmembrane region" description="Helical" evidence="1">
    <location>
        <begin position="110"/>
        <end position="130"/>
    </location>
</feature>
<keyword evidence="3" id="KW-1185">Reference proteome</keyword>
<gene>
    <name evidence="2" type="ORF">SAMN04488094_104168</name>
</gene>
<accession>A0A1I1IWI1</accession>
<evidence type="ECO:0008006" key="4">
    <source>
        <dbReference type="Google" id="ProtNLM"/>
    </source>
</evidence>
<protein>
    <recommendedName>
        <fullName evidence="4">DUF2029 domain-containing protein</fullName>
    </recommendedName>
</protein>
<feature type="transmembrane region" description="Helical" evidence="1">
    <location>
        <begin position="59"/>
        <end position="77"/>
    </location>
</feature>
<proteinExistence type="predicted"/>
<dbReference type="RefSeq" id="WP_093360487.1">
    <property type="nucleotide sequence ID" value="NZ_FOLG01000004.1"/>
</dbReference>
<dbReference type="OrthoDB" id="7993201at2"/>
<feature type="transmembrane region" description="Helical" evidence="1">
    <location>
        <begin position="339"/>
        <end position="360"/>
    </location>
</feature>
<dbReference type="AlphaFoldDB" id="A0A1I1IWI1"/>
<feature type="transmembrane region" description="Helical" evidence="1">
    <location>
        <begin position="142"/>
        <end position="159"/>
    </location>
</feature>
<dbReference type="EMBL" id="FOLG01000004">
    <property type="protein sequence ID" value="SFC38063.1"/>
    <property type="molecule type" value="Genomic_DNA"/>
</dbReference>
<feature type="transmembrane region" description="Helical" evidence="1">
    <location>
        <begin position="255"/>
        <end position="278"/>
    </location>
</feature>
<organism evidence="2 3">
    <name type="scientific">Tropicimonas isoalkanivorans</name>
    <dbReference type="NCBI Taxonomy" id="441112"/>
    <lineage>
        <taxon>Bacteria</taxon>
        <taxon>Pseudomonadati</taxon>
        <taxon>Pseudomonadota</taxon>
        <taxon>Alphaproteobacteria</taxon>
        <taxon>Rhodobacterales</taxon>
        <taxon>Roseobacteraceae</taxon>
        <taxon>Tropicimonas</taxon>
    </lineage>
</organism>
<keyword evidence="1" id="KW-0812">Transmembrane</keyword>
<feature type="transmembrane region" description="Helical" evidence="1">
    <location>
        <begin position="84"/>
        <end position="104"/>
    </location>
</feature>